<dbReference type="EMBL" id="PDLN01000007">
    <property type="protein sequence ID" value="RDW80560.1"/>
    <property type="molecule type" value="Genomic_DNA"/>
</dbReference>
<feature type="domain" description="Heterokaryon incompatibility" evidence="1">
    <location>
        <begin position="123"/>
        <end position="274"/>
    </location>
</feature>
<sequence>MVFSQTKNIDKFNGSDALINKDSHSLGMVSTITTIPSGHPIFRLYNDRKGLFETSTGHPEPSRFQLLREWLKKCDEAHSCKQNRHNNEASECILPTRLINVNPSNNTEDLRLDTPEMVKSDRYLALSHCWGMSNSDKQPAPPLYSTTQANVQERHKGFSLRDLPKTFQDAIKVARELGIQYLWIDSLCIVQGQGGDWEQESKQMEQVFSSAYCTIAATSAAGSYAGFLGEQVNNKGIYVRDESGRRIYVSSNIADFENDVGKARLNKRAWVMQERLLSSRIIHFCGKQVYGECGQGVYAGEKIFLTASQGLRKYLQLDPMFPDRLQRSGNPVTLAFLQSLLEDYSQRGISKVTDRAVAISGLMARIGVVLSSTVHHGILEKYLHRTLLWRRLGRLKSKRIKYKASSVPSWSWMAYEGGVRFVHDRLGDLALIGGLKLDQRELATTVWKFTDLNMRIDVRRDDMGYYLLDSKGLQKGWINLDEETELSNVRLMSYEPDPYYDCVDSVAVRHP</sequence>
<evidence type="ECO:0000259" key="1">
    <source>
        <dbReference type="Pfam" id="PF06985"/>
    </source>
</evidence>
<dbReference type="AlphaFoldDB" id="A0A3D8S324"/>
<dbReference type="Proteomes" id="UP000256328">
    <property type="component" value="Unassembled WGS sequence"/>
</dbReference>
<dbReference type="OrthoDB" id="3451222at2759"/>
<evidence type="ECO:0000313" key="3">
    <source>
        <dbReference type="Proteomes" id="UP000256328"/>
    </source>
</evidence>
<dbReference type="PANTHER" id="PTHR33112">
    <property type="entry name" value="DOMAIN PROTEIN, PUTATIVE-RELATED"/>
    <property type="match status" value="1"/>
</dbReference>
<name>A0A3D8S324_9HELO</name>
<protein>
    <recommendedName>
        <fullName evidence="1">Heterokaryon incompatibility domain-containing protein</fullName>
    </recommendedName>
</protein>
<reference evidence="2 3" key="1">
    <citation type="journal article" date="2018" name="IMA Fungus">
        <title>IMA Genome-F 9: Draft genome sequence of Annulohypoxylon stygium, Aspergillus mulundensis, Berkeleyomyces basicola (syn. Thielaviopsis basicola), Ceratocystis smalleyi, two Cercospora beticola strains, Coleophoma cylindrospora, Fusarium fracticaudum, Phialophora cf. hyalina, and Morchella septimelata.</title>
        <authorList>
            <person name="Wingfield B.D."/>
            <person name="Bills G.F."/>
            <person name="Dong Y."/>
            <person name="Huang W."/>
            <person name="Nel W.J."/>
            <person name="Swalarsk-Parry B.S."/>
            <person name="Vaghefi N."/>
            <person name="Wilken P.M."/>
            <person name="An Z."/>
            <person name="de Beer Z.W."/>
            <person name="De Vos L."/>
            <person name="Chen L."/>
            <person name="Duong T.A."/>
            <person name="Gao Y."/>
            <person name="Hammerbacher A."/>
            <person name="Kikkert J.R."/>
            <person name="Li Y."/>
            <person name="Li H."/>
            <person name="Li K."/>
            <person name="Li Q."/>
            <person name="Liu X."/>
            <person name="Ma X."/>
            <person name="Naidoo K."/>
            <person name="Pethybridge S.J."/>
            <person name="Sun J."/>
            <person name="Steenkamp E.T."/>
            <person name="van der Nest M.A."/>
            <person name="van Wyk S."/>
            <person name="Wingfield M.J."/>
            <person name="Xiong C."/>
            <person name="Yue Q."/>
            <person name="Zhang X."/>
        </authorList>
    </citation>
    <scope>NUCLEOTIDE SEQUENCE [LARGE SCALE GENOMIC DNA]</scope>
    <source>
        <strain evidence="2 3">BP5796</strain>
    </source>
</reference>
<organism evidence="2 3">
    <name type="scientific">Coleophoma crateriformis</name>
    <dbReference type="NCBI Taxonomy" id="565419"/>
    <lineage>
        <taxon>Eukaryota</taxon>
        <taxon>Fungi</taxon>
        <taxon>Dikarya</taxon>
        <taxon>Ascomycota</taxon>
        <taxon>Pezizomycotina</taxon>
        <taxon>Leotiomycetes</taxon>
        <taxon>Helotiales</taxon>
        <taxon>Dermateaceae</taxon>
        <taxon>Coleophoma</taxon>
    </lineage>
</organism>
<gene>
    <name evidence="2" type="ORF">BP5796_05258</name>
</gene>
<dbReference type="Pfam" id="PF06985">
    <property type="entry name" value="HET"/>
    <property type="match status" value="1"/>
</dbReference>
<comment type="caution">
    <text evidence="2">The sequence shown here is derived from an EMBL/GenBank/DDBJ whole genome shotgun (WGS) entry which is preliminary data.</text>
</comment>
<keyword evidence="3" id="KW-1185">Reference proteome</keyword>
<dbReference type="PANTHER" id="PTHR33112:SF10">
    <property type="entry name" value="TOL"/>
    <property type="match status" value="1"/>
</dbReference>
<accession>A0A3D8S324</accession>
<proteinExistence type="predicted"/>
<dbReference type="InterPro" id="IPR010730">
    <property type="entry name" value="HET"/>
</dbReference>
<evidence type="ECO:0000313" key="2">
    <source>
        <dbReference type="EMBL" id="RDW80560.1"/>
    </source>
</evidence>